<dbReference type="PANTHER" id="PTHR23521">
    <property type="entry name" value="TRANSPORTER MFS SUPERFAMILY"/>
    <property type="match status" value="1"/>
</dbReference>
<keyword evidence="4" id="KW-0732">Signal</keyword>
<feature type="transmembrane region" description="Helical" evidence="3">
    <location>
        <begin position="417"/>
        <end position="440"/>
    </location>
</feature>
<accession>A0A5A8CMT3</accession>
<organism evidence="6 7">
    <name type="scientific">Cafeteria roenbergensis</name>
    <name type="common">Marine flagellate</name>
    <dbReference type="NCBI Taxonomy" id="33653"/>
    <lineage>
        <taxon>Eukaryota</taxon>
        <taxon>Sar</taxon>
        <taxon>Stramenopiles</taxon>
        <taxon>Bigyra</taxon>
        <taxon>Opalozoa</taxon>
        <taxon>Bicosoecida</taxon>
        <taxon>Cafeteriaceae</taxon>
        <taxon>Cafeteria</taxon>
    </lineage>
</organism>
<feature type="transmembrane region" description="Helical" evidence="3">
    <location>
        <begin position="36"/>
        <end position="53"/>
    </location>
</feature>
<feature type="transmembrane region" description="Helical" evidence="3">
    <location>
        <begin position="117"/>
        <end position="138"/>
    </location>
</feature>
<keyword evidence="3" id="KW-1133">Transmembrane helix</keyword>
<dbReference type="SUPFAM" id="SSF103473">
    <property type="entry name" value="MFS general substrate transporter"/>
    <property type="match status" value="1"/>
</dbReference>
<feature type="transmembrane region" description="Helical" evidence="3">
    <location>
        <begin position="332"/>
        <end position="351"/>
    </location>
</feature>
<evidence type="ECO:0000256" key="4">
    <source>
        <dbReference type="SAM" id="SignalP"/>
    </source>
</evidence>
<dbReference type="Pfam" id="PF07690">
    <property type="entry name" value="MFS_1"/>
    <property type="match status" value="1"/>
</dbReference>
<feature type="transmembrane region" description="Helical" evidence="3">
    <location>
        <begin position="144"/>
        <end position="166"/>
    </location>
</feature>
<dbReference type="PROSITE" id="PS50850">
    <property type="entry name" value="MFS"/>
    <property type="match status" value="1"/>
</dbReference>
<comment type="subcellular location">
    <subcellularLocation>
        <location evidence="1">Membrane</location>
        <topology evidence="1">Multi-pass membrane protein</topology>
    </subcellularLocation>
</comment>
<keyword evidence="3" id="KW-0812">Transmembrane</keyword>
<reference evidence="6 7" key="1">
    <citation type="submission" date="2019-07" db="EMBL/GenBank/DDBJ databases">
        <title>Genomes of Cafeteria roenbergensis.</title>
        <authorList>
            <person name="Fischer M.G."/>
            <person name="Hackl T."/>
            <person name="Roman M."/>
        </authorList>
    </citation>
    <scope>NUCLEOTIDE SEQUENCE [LARGE SCALE GENOMIC DNA]</scope>
    <source>
        <strain evidence="6 7">BVI</strain>
    </source>
</reference>
<proteinExistence type="predicted"/>
<dbReference type="EMBL" id="VLTN01000014">
    <property type="protein sequence ID" value="KAA0153827.1"/>
    <property type="molecule type" value="Genomic_DNA"/>
</dbReference>
<evidence type="ECO:0000313" key="7">
    <source>
        <dbReference type="Proteomes" id="UP000323011"/>
    </source>
</evidence>
<dbReference type="PANTHER" id="PTHR23521:SF3">
    <property type="entry name" value="MFS TRANSPORTER"/>
    <property type="match status" value="1"/>
</dbReference>
<sequence length="481" mass="47513">MLLAFSTWFLTNAVAPGLEAATGVSQAVIVQLTNGVQGGFILGTVGLATTGLADLLPAQLVFGASAVAAGAVNACLLFPGVTVWSMAAIRVLTGISLAGVYPIGMKMLFSSVPSARGLALGVAVGALALGSGLPHLFAASFAAAWQPVVATSSALSACAGIAVALVGGRDEVAAPAAVPTSAALSPASAPLPGEAAVAAAAPAATAADADSVRLDVAASPMAASLASPTAGQAGQRRVQGDPGAVERGSPAAHASPVEEGAAPTRGRSSERCGGVLALWQHVPSRLAFLGYIGHMVELYAAWTSFAPLLVDRLASGLNGAARTEALATASRVTFGAFAAGAVASPVAGIVADRWLGRSLTTVVLMALSGSTALWVGFVTSPAAVIAGVLLYGATIVPDSPQFSTAIGELAPPERRGAMLSVSTGLGFLVTMITIATTSLLQAAWGWGPAIALLAAGPAVGIVSMLLLYVRPEAQAMAGGRR</sequence>
<feature type="signal peptide" evidence="4">
    <location>
        <begin position="1"/>
        <end position="20"/>
    </location>
</feature>
<dbReference type="OMA" id="FGYFGHM"/>
<dbReference type="InterPro" id="IPR036259">
    <property type="entry name" value="MFS_trans_sf"/>
</dbReference>
<name>A0A5A8CMT3_CAFRO</name>
<evidence type="ECO:0000256" key="1">
    <source>
        <dbReference type="ARBA" id="ARBA00004141"/>
    </source>
</evidence>
<gene>
    <name evidence="6" type="ORF">FNF29_02816</name>
</gene>
<keyword evidence="7" id="KW-1185">Reference proteome</keyword>
<evidence type="ECO:0000256" key="3">
    <source>
        <dbReference type="SAM" id="Phobius"/>
    </source>
</evidence>
<dbReference type="GO" id="GO:0022857">
    <property type="term" value="F:transmembrane transporter activity"/>
    <property type="evidence" value="ECO:0007669"/>
    <property type="project" value="InterPro"/>
</dbReference>
<dbReference type="Gene3D" id="1.20.1250.20">
    <property type="entry name" value="MFS general substrate transporter like domains"/>
    <property type="match status" value="2"/>
</dbReference>
<feature type="transmembrane region" description="Helical" evidence="3">
    <location>
        <begin position="60"/>
        <end position="81"/>
    </location>
</feature>
<dbReference type="InterPro" id="IPR011701">
    <property type="entry name" value="MFS"/>
</dbReference>
<dbReference type="Proteomes" id="UP000323011">
    <property type="component" value="Unassembled WGS sequence"/>
</dbReference>
<dbReference type="GO" id="GO:0005886">
    <property type="term" value="C:plasma membrane"/>
    <property type="evidence" value="ECO:0007669"/>
    <property type="project" value="TreeGrafter"/>
</dbReference>
<feature type="transmembrane region" description="Helical" evidence="3">
    <location>
        <begin position="87"/>
        <end position="105"/>
    </location>
</feature>
<feature type="domain" description="Major facilitator superfamily (MFS) profile" evidence="5">
    <location>
        <begin position="286"/>
        <end position="481"/>
    </location>
</feature>
<comment type="caution">
    <text evidence="6">The sequence shown here is derived from an EMBL/GenBank/DDBJ whole genome shotgun (WGS) entry which is preliminary data.</text>
</comment>
<evidence type="ECO:0000256" key="2">
    <source>
        <dbReference type="SAM" id="MobiDB-lite"/>
    </source>
</evidence>
<feature type="region of interest" description="Disordered" evidence="2">
    <location>
        <begin position="227"/>
        <end position="268"/>
    </location>
</feature>
<evidence type="ECO:0000259" key="5">
    <source>
        <dbReference type="PROSITE" id="PS50850"/>
    </source>
</evidence>
<feature type="transmembrane region" description="Helical" evidence="3">
    <location>
        <begin position="446"/>
        <end position="469"/>
    </location>
</feature>
<dbReference type="InterPro" id="IPR020846">
    <property type="entry name" value="MFS_dom"/>
</dbReference>
<feature type="chain" id="PRO_5022702383" description="Major facilitator superfamily (MFS) profile domain-containing protein" evidence="4">
    <location>
        <begin position="21"/>
        <end position="481"/>
    </location>
</feature>
<keyword evidence="3" id="KW-0472">Membrane</keyword>
<protein>
    <recommendedName>
        <fullName evidence="5">Major facilitator superfamily (MFS) profile domain-containing protein</fullName>
    </recommendedName>
</protein>
<evidence type="ECO:0000313" key="6">
    <source>
        <dbReference type="EMBL" id="KAA0153827.1"/>
    </source>
</evidence>
<dbReference type="AlphaFoldDB" id="A0A5A8CMT3"/>
<feature type="transmembrane region" description="Helical" evidence="3">
    <location>
        <begin position="371"/>
        <end position="396"/>
    </location>
</feature>